<organism evidence="2">
    <name type="scientific">marine metagenome</name>
    <dbReference type="NCBI Taxonomy" id="408172"/>
    <lineage>
        <taxon>unclassified sequences</taxon>
        <taxon>metagenomes</taxon>
        <taxon>ecological metagenomes</taxon>
    </lineage>
</organism>
<dbReference type="GO" id="GO:0001716">
    <property type="term" value="F:L-amino-acid oxidase activity"/>
    <property type="evidence" value="ECO:0007669"/>
    <property type="project" value="TreeGrafter"/>
</dbReference>
<feature type="domain" description="Amine oxidase" evidence="1">
    <location>
        <begin position="56"/>
        <end position="141"/>
    </location>
</feature>
<accession>A0A381N142</accession>
<dbReference type="Pfam" id="PF01593">
    <property type="entry name" value="Amino_oxidase"/>
    <property type="match status" value="2"/>
</dbReference>
<feature type="domain" description="Amine oxidase" evidence="1">
    <location>
        <begin position="165"/>
        <end position="405"/>
    </location>
</feature>
<dbReference type="InterPro" id="IPR036188">
    <property type="entry name" value="FAD/NAD-bd_sf"/>
</dbReference>
<dbReference type="PROSITE" id="PS51318">
    <property type="entry name" value="TAT"/>
    <property type="match status" value="1"/>
</dbReference>
<gene>
    <name evidence="2" type="ORF">METZ01_LOCUS1145</name>
</gene>
<dbReference type="PROSITE" id="PS51257">
    <property type="entry name" value="PROKAR_LIPOPROTEIN"/>
    <property type="match status" value="1"/>
</dbReference>
<reference evidence="2" key="1">
    <citation type="submission" date="2018-05" db="EMBL/GenBank/DDBJ databases">
        <authorList>
            <person name="Lanie J.A."/>
            <person name="Ng W.-L."/>
            <person name="Kazmierczak K.M."/>
            <person name="Andrzejewski T.M."/>
            <person name="Davidsen T.M."/>
            <person name="Wayne K.J."/>
            <person name="Tettelin H."/>
            <person name="Glass J.I."/>
            <person name="Rusch D."/>
            <person name="Podicherti R."/>
            <person name="Tsui H.-C.T."/>
            <person name="Winkler M.E."/>
        </authorList>
    </citation>
    <scope>NUCLEOTIDE SEQUENCE</scope>
</reference>
<dbReference type="GO" id="GO:0009063">
    <property type="term" value="P:amino acid catabolic process"/>
    <property type="evidence" value="ECO:0007669"/>
    <property type="project" value="TreeGrafter"/>
</dbReference>
<dbReference type="PANTHER" id="PTHR10742:SF342">
    <property type="entry name" value="AMINE OXIDASE"/>
    <property type="match status" value="1"/>
</dbReference>
<evidence type="ECO:0000313" key="2">
    <source>
        <dbReference type="EMBL" id="SUZ48291.1"/>
    </source>
</evidence>
<dbReference type="InterPro" id="IPR050281">
    <property type="entry name" value="Flavin_monoamine_oxidase"/>
</dbReference>
<sequence>MSDLTRREFIRQSMLLAAGMALVSCEDDQVEIGHESPGALSGTQPSKRVIIVGAGISGLVAGYELSCAGHDVTILEARNRVGGRVFTLRTPFSDGHFADAGAARIPPDHDMTIGYADHFGLTLDPFYPESSYYVNLSDDERTLISASDYLNNPPWEGFPVNRKDFIKIRGGTDKLPQAFADTLSDLIHLATPVESIEQNADGIIVGVSDGTEYSADRALCTVPLPVLNRIQFSPQLSDAKVEASSGGYDYAASTRVFMQFANRFWESEGLNGWGNTDWPEEIWQPTWDRGGPRGLLMSYLFYDRAVELDQLSEENGIQHLLNRWTNVFPGVYDNIELENSTSHSWALQEWSGGAWASPTEEQNEALASRIGAAEGQIHFAGEHASDYHGWMQGALVSGLRAATEIHEGE</sequence>
<proteinExistence type="predicted"/>
<dbReference type="InterPro" id="IPR006311">
    <property type="entry name" value="TAT_signal"/>
</dbReference>
<dbReference type="EMBL" id="UINC01000061">
    <property type="protein sequence ID" value="SUZ48291.1"/>
    <property type="molecule type" value="Genomic_DNA"/>
</dbReference>
<name>A0A381N142_9ZZZZ</name>
<dbReference type="InterPro" id="IPR002937">
    <property type="entry name" value="Amino_oxidase"/>
</dbReference>
<dbReference type="PANTHER" id="PTHR10742">
    <property type="entry name" value="FLAVIN MONOAMINE OXIDASE"/>
    <property type="match status" value="1"/>
</dbReference>
<dbReference type="Gene3D" id="3.50.50.60">
    <property type="entry name" value="FAD/NAD(P)-binding domain"/>
    <property type="match status" value="2"/>
</dbReference>
<protein>
    <recommendedName>
        <fullName evidence="1">Amine oxidase domain-containing protein</fullName>
    </recommendedName>
</protein>
<dbReference type="AlphaFoldDB" id="A0A381N142"/>
<dbReference type="SUPFAM" id="SSF51905">
    <property type="entry name" value="FAD/NAD(P)-binding domain"/>
    <property type="match status" value="1"/>
</dbReference>
<dbReference type="SUPFAM" id="SSF54373">
    <property type="entry name" value="FAD-linked reductases, C-terminal domain"/>
    <property type="match status" value="1"/>
</dbReference>
<evidence type="ECO:0000259" key="1">
    <source>
        <dbReference type="Pfam" id="PF01593"/>
    </source>
</evidence>